<dbReference type="Proteomes" id="UP000291269">
    <property type="component" value="Unassembled WGS sequence"/>
</dbReference>
<gene>
    <name evidence="9" type="ORF">ESZ91_01155</name>
</gene>
<evidence type="ECO:0000256" key="6">
    <source>
        <dbReference type="ARBA" id="ARBA00023004"/>
    </source>
</evidence>
<sequence>MEKLKAYYFTGTGNTRYVTEKLCGYLQDRYDTETFDVTKTVSVSSADLLLFAFPVYGSSPPKPMVRFVLNNAQKIRGQECIVIATQYKFSGDGAASLGRLLEKTGAKVSFAEHFNMPNNLSDCAMFKIRNGAELKDTLERAEKKAQCFAGRILKGKKFRRGFNPLSHSVGYVCQRKWWRKGENEKKSSLQIDAQKCVGCGLCADRCPIHNIRIENGKAVPQSDCALCYRCVNLCPKQAIRLFGKEFSQPQYKGPSK</sequence>
<evidence type="ECO:0000259" key="8">
    <source>
        <dbReference type="PROSITE" id="PS51379"/>
    </source>
</evidence>
<evidence type="ECO:0000256" key="1">
    <source>
        <dbReference type="ARBA" id="ARBA00022448"/>
    </source>
</evidence>
<dbReference type="PANTHER" id="PTHR43687">
    <property type="entry name" value="ADENYLYLSULFATE REDUCTASE, BETA SUBUNIT"/>
    <property type="match status" value="1"/>
</dbReference>
<dbReference type="PROSITE" id="PS00198">
    <property type="entry name" value="4FE4S_FER_1"/>
    <property type="match status" value="2"/>
</dbReference>
<reference evidence="9 10" key="1">
    <citation type="journal article" date="2019" name="Gut">
        <title>Antibiotics-induced monodominance of a novel gut bacterial order.</title>
        <authorList>
            <person name="Hildebrand F."/>
            <person name="Moitinho-Silva L."/>
            <person name="Blasche S."/>
            <person name="Jahn M.T."/>
            <person name="Gossmann T.I."/>
            <person name="Heuerta-Cepas J."/>
            <person name="Hercog R."/>
            <person name="Luetge M."/>
            <person name="Bahram M."/>
            <person name="Pryszlak A."/>
            <person name="Alves R.J."/>
            <person name="Waszak S.M."/>
            <person name="Zhu A."/>
            <person name="Ye L."/>
            <person name="Costea P.I."/>
            <person name="Aalvink S."/>
            <person name="Belzer C."/>
            <person name="Forslund S.K."/>
            <person name="Sunagawa S."/>
            <person name="Hentschel U."/>
            <person name="Merten C."/>
            <person name="Patil K.R."/>
            <person name="Benes V."/>
            <person name="Bork P."/>
        </authorList>
    </citation>
    <scope>NUCLEOTIDE SEQUENCE [LARGE SCALE GENOMIC DNA]</scope>
    <source>
        <strain evidence="9 10">HDS1380</strain>
    </source>
</reference>
<dbReference type="InterPro" id="IPR050572">
    <property type="entry name" value="Fe-S_Ferredoxin"/>
</dbReference>
<protein>
    <recommendedName>
        <fullName evidence="8">4Fe-4S ferredoxin-type domain-containing protein</fullName>
    </recommendedName>
</protein>
<proteinExistence type="predicted"/>
<dbReference type="AlphaFoldDB" id="A0A4Q2KCM2"/>
<comment type="caution">
    <text evidence="9">The sequence shown here is derived from an EMBL/GenBank/DDBJ whole genome shotgun (WGS) entry which is preliminary data.</text>
</comment>
<keyword evidence="7" id="KW-0411">Iron-sulfur</keyword>
<keyword evidence="3" id="KW-0479">Metal-binding</keyword>
<dbReference type="PROSITE" id="PS51379">
    <property type="entry name" value="4FE4S_FER_2"/>
    <property type="match status" value="2"/>
</dbReference>
<keyword evidence="10" id="KW-1185">Reference proteome</keyword>
<dbReference type="InterPro" id="IPR017900">
    <property type="entry name" value="4Fe4S_Fe_S_CS"/>
</dbReference>
<organism evidence="9 10">
    <name type="scientific">Candidatus Borkfalkia ceftriaxoniphila</name>
    <dbReference type="NCBI Taxonomy" id="2508949"/>
    <lineage>
        <taxon>Bacteria</taxon>
        <taxon>Bacillati</taxon>
        <taxon>Bacillota</taxon>
        <taxon>Clostridia</taxon>
        <taxon>Christensenellales</taxon>
        <taxon>Christensenellaceae</taxon>
        <taxon>Candidatus Borkfalkia</taxon>
    </lineage>
</organism>
<name>A0A4Q2KCM2_9FIRM</name>
<dbReference type="GO" id="GO:0051539">
    <property type="term" value="F:4 iron, 4 sulfur cluster binding"/>
    <property type="evidence" value="ECO:0007669"/>
    <property type="project" value="UniProtKB-KW"/>
</dbReference>
<evidence type="ECO:0000313" key="10">
    <source>
        <dbReference type="Proteomes" id="UP000291269"/>
    </source>
</evidence>
<dbReference type="InterPro" id="IPR029039">
    <property type="entry name" value="Flavoprotein-like_sf"/>
</dbReference>
<evidence type="ECO:0000313" key="9">
    <source>
        <dbReference type="EMBL" id="RXZ61021.1"/>
    </source>
</evidence>
<dbReference type="NCBIfam" id="NF038196">
    <property type="entry name" value="ferrodoxin_EFR1"/>
    <property type="match status" value="1"/>
</dbReference>
<feature type="domain" description="4Fe-4S ferredoxin-type" evidence="8">
    <location>
        <begin position="187"/>
        <end position="216"/>
    </location>
</feature>
<dbReference type="SUPFAM" id="SSF52218">
    <property type="entry name" value="Flavoproteins"/>
    <property type="match status" value="1"/>
</dbReference>
<evidence type="ECO:0000256" key="3">
    <source>
        <dbReference type="ARBA" id="ARBA00022723"/>
    </source>
</evidence>
<evidence type="ECO:0000256" key="4">
    <source>
        <dbReference type="ARBA" id="ARBA00022737"/>
    </source>
</evidence>
<keyword evidence="4" id="KW-0677">Repeat</keyword>
<dbReference type="InterPro" id="IPR017896">
    <property type="entry name" value="4Fe4S_Fe-S-bd"/>
</dbReference>
<dbReference type="Gene3D" id="3.30.70.20">
    <property type="match status" value="1"/>
</dbReference>
<keyword evidence="5" id="KW-0249">Electron transport</keyword>
<accession>A0A4Q2KCM2</accession>
<dbReference type="GO" id="GO:0046872">
    <property type="term" value="F:metal ion binding"/>
    <property type="evidence" value="ECO:0007669"/>
    <property type="project" value="UniProtKB-KW"/>
</dbReference>
<dbReference type="Pfam" id="PF00037">
    <property type="entry name" value="Fer4"/>
    <property type="match status" value="1"/>
</dbReference>
<keyword evidence="6" id="KW-0408">Iron</keyword>
<dbReference type="EMBL" id="SDOZ01000002">
    <property type="protein sequence ID" value="RXZ61021.1"/>
    <property type="molecule type" value="Genomic_DNA"/>
</dbReference>
<feature type="domain" description="4Fe-4S ferredoxin-type" evidence="8">
    <location>
        <begin position="219"/>
        <end position="244"/>
    </location>
</feature>
<dbReference type="OrthoDB" id="9813995at2"/>
<keyword evidence="1" id="KW-0813">Transport</keyword>
<dbReference type="SUPFAM" id="SSF54862">
    <property type="entry name" value="4Fe-4S ferredoxins"/>
    <property type="match status" value="1"/>
</dbReference>
<dbReference type="Gene3D" id="3.40.50.360">
    <property type="match status" value="1"/>
</dbReference>
<dbReference type="RefSeq" id="WP_129223279.1">
    <property type="nucleotide sequence ID" value="NZ_SDOZ01000002.1"/>
</dbReference>
<evidence type="ECO:0000256" key="2">
    <source>
        <dbReference type="ARBA" id="ARBA00022485"/>
    </source>
</evidence>
<evidence type="ECO:0000256" key="7">
    <source>
        <dbReference type="ARBA" id="ARBA00023014"/>
    </source>
</evidence>
<dbReference type="PANTHER" id="PTHR43687:SF6">
    <property type="entry name" value="L-ASPARTATE SEMIALDEHYDE SULFURTRANSFERASE IRON-SULFUR SUBUNIT"/>
    <property type="match status" value="1"/>
</dbReference>
<keyword evidence="2" id="KW-0004">4Fe-4S</keyword>
<dbReference type="InterPro" id="IPR047964">
    <property type="entry name" value="EFR1-like"/>
</dbReference>
<evidence type="ECO:0000256" key="5">
    <source>
        <dbReference type="ARBA" id="ARBA00022982"/>
    </source>
</evidence>